<organism evidence="2 3">
    <name type="scientific">Chryseobacterium arachidis</name>
    <dbReference type="NCBI Taxonomy" id="1416778"/>
    <lineage>
        <taxon>Bacteria</taxon>
        <taxon>Pseudomonadati</taxon>
        <taxon>Bacteroidota</taxon>
        <taxon>Flavobacteriia</taxon>
        <taxon>Flavobacteriales</taxon>
        <taxon>Weeksellaceae</taxon>
        <taxon>Chryseobacterium group</taxon>
        <taxon>Chryseobacterium</taxon>
    </lineage>
</organism>
<evidence type="ECO:0000313" key="3">
    <source>
        <dbReference type="Proteomes" id="UP000184518"/>
    </source>
</evidence>
<feature type="chain" id="PRO_5013177826" description="C1q domain-containing protein" evidence="1">
    <location>
        <begin position="23"/>
        <end position="529"/>
    </location>
</feature>
<reference evidence="3" key="1">
    <citation type="submission" date="2016-11" db="EMBL/GenBank/DDBJ databases">
        <authorList>
            <person name="Varghese N."/>
            <person name="Submissions S."/>
        </authorList>
    </citation>
    <scope>NUCLEOTIDE SEQUENCE [LARGE SCALE GENOMIC DNA]</scope>
    <source>
        <strain evidence="3">DSM 27619</strain>
    </source>
</reference>
<gene>
    <name evidence="2" type="ORF">SAMN05443633_11760</name>
</gene>
<dbReference type="EMBL" id="FQUT01000017">
    <property type="protein sequence ID" value="SHG55216.1"/>
    <property type="molecule type" value="Genomic_DNA"/>
</dbReference>
<dbReference type="Proteomes" id="UP000184518">
    <property type="component" value="Unassembled WGS sequence"/>
</dbReference>
<protein>
    <recommendedName>
        <fullName evidence="4">C1q domain-containing protein</fullName>
    </recommendedName>
</protein>
<dbReference type="STRING" id="1416778.SAMN05443633_11760"/>
<evidence type="ECO:0000313" key="2">
    <source>
        <dbReference type="EMBL" id="SHG55216.1"/>
    </source>
</evidence>
<dbReference type="RefSeq" id="WP_072963268.1">
    <property type="nucleotide sequence ID" value="NZ_FQUT01000017.1"/>
</dbReference>
<keyword evidence="3" id="KW-1185">Reference proteome</keyword>
<name>A0A1M5KR73_9FLAO</name>
<dbReference type="AlphaFoldDB" id="A0A1M5KR73"/>
<keyword evidence="1" id="KW-0732">Signal</keyword>
<dbReference type="OrthoDB" id="1218874at2"/>
<sequence>MSKNFKKVWQAIALLSSSIAFSQAGNVGINTENPGSTMDVNGSLAAKYNSVTASVYNLSATDFHLSYKGTSNATFNLPAAISGNGNFKGRMYTIKNNTNFIITINAAGSETINGNATVSVPANQSVQLINTGLTGANPTWELVMSGSSSTGDYIIVKPAASQSITTGSDVTFGSLIASNNITYNTGVFNLKAGKTYILRCQLHATEFSIANGYAAYQWVDASNNSPLPTTTLGVVDALNNYPASSIGGQPEAYAIYKPATDTSVKVRIETGGGTALLHGSIGFMSITELSGGNGSGGTTIINNNITASNGTSMSGSDVRLGGTLSQATNIDNAGNNLSINGTGKVLLGTNTVPTGASNAKIVIDNGTANGALQIKDGTQQLGYVLTSDANGLATWSSTVTTAFADNWTSYNGTLTNPFTGASGGDNLPTGISVTIPAKGWYFFRSGLTLTSTCNDYWFYIPGIGDVWKSYCGTSSPDPVNFIPRDQNKVLYFPAPGTYPVVAHKTNYIVPTGFNGGNPVFYLDFVKFQN</sequence>
<proteinExistence type="predicted"/>
<feature type="signal peptide" evidence="1">
    <location>
        <begin position="1"/>
        <end position="22"/>
    </location>
</feature>
<evidence type="ECO:0000256" key="1">
    <source>
        <dbReference type="SAM" id="SignalP"/>
    </source>
</evidence>
<accession>A0A1M5KR73</accession>
<evidence type="ECO:0008006" key="4">
    <source>
        <dbReference type="Google" id="ProtNLM"/>
    </source>
</evidence>